<gene>
    <name evidence="9" type="ORF">CJ305_05120</name>
</gene>
<dbReference type="RefSeq" id="WP_099645181.1">
    <property type="nucleotide sequence ID" value="NZ_KZ319288.1"/>
</dbReference>
<dbReference type="InterPro" id="IPR053934">
    <property type="entry name" value="HTTM_dom"/>
</dbReference>
<feature type="transmembrane region" description="Helical" evidence="7">
    <location>
        <begin position="114"/>
        <end position="135"/>
    </location>
</feature>
<dbReference type="PANTHER" id="PTHR12639:SF7">
    <property type="entry name" value="HTTM DOMAIN-CONTAINING PROTEIN"/>
    <property type="match status" value="1"/>
</dbReference>
<evidence type="ECO:0000256" key="5">
    <source>
        <dbReference type="ARBA" id="ARBA00023157"/>
    </source>
</evidence>
<feature type="transmembrane region" description="Helical" evidence="7">
    <location>
        <begin position="253"/>
        <end position="273"/>
    </location>
</feature>
<dbReference type="Pfam" id="PF22777">
    <property type="entry name" value="VKGC_lumenal_dom"/>
    <property type="match status" value="1"/>
</dbReference>
<dbReference type="GO" id="GO:0008488">
    <property type="term" value="F:gamma-glutamyl carboxylase activity"/>
    <property type="evidence" value="ECO:0007669"/>
    <property type="project" value="InterPro"/>
</dbReference>
<keyword evidence="3 7" id="KW-1133">Transmembrane helix</keyword>
<dbReference type="GO" id="GO:0019842">
    <property type="term" value="F:vitamin binding"/>
    <property type="evidence" value="ECO:0007669"/>
    <property type="project" value="TreeGrafter"/>
</dbReference>
<evidence type="ECO:0000256" key="1">
    <source>
        <dbReference type="ARBA" id="ARBA00004127"/>
    </source>
</evidence>
<evidence type="ECO:0000256" key="2">
    <source>
        <dbReference type="ARBA" id="ARBA00022692"/>
    </source>
</evidence>
<keyword evidence="6" id="KW-0456">Lyase</keyword>
<evidence type="ECO:0000256" key="7">
    <source>
        <dbReference type="SAM" id="Phobius"/>
    </source>
</evidence>
<dbReference type="AlphaFoldDB" id="A0A2G1VU87"/>
<feature type="transmembrane region" description="Helical" evidence="7">
    <location>
        <begin position="20"/>
        <end position="38"/>
    </location>
</feature>
<organism evidence="9 10">
    <name type="scientific">Leeuwenhoekiella nanhaiensis</name>
    <dbReference type="NCBI Taxonomy" id="1655491"/>
    <lineage>
        <taxon>Bacteria</taxon>
        <taxon>Pseudomonadati</taxon>
        <taxon>Bacteroidota</taxon>
        <taxon>Flavobacteriia</taxon>
        <taxon>Flavobacteriales</taxon>
        <taxon>Flavobacteriaceae</taxon>
        <taxon>Leeuwenhoekiella</taxon>
    </lineage>
</organism>
<feature type="transmembrane region" description="Helical" evidence="7">
    <location>
        <begin position="58"/>
        <end position="79"/>
    </location>
</feature>
<dbReference type="EMBL" id="NQXA01000002">
    <property type="protein sequence ID" value="PHQ30348.1"/>
    <property type="molecule type" value="Genomic_DNA"/>
</dbReference>
<dbReference type="OrthoDB" id="341137at2"/>
<name>A0A2G1VU87_9FLAO</name>
<proteinExistence type="predicted"/>
<feature type="domain" description="HTTM-like" evidence="8">
    <location>
        <begin position="10"/>
        <end position="268"/>
    </location>
</feature>
<dbReference type="Proteomes" id="UP000229433">
    <property type="component" value="Unassembled WGS sequence"/>
</dbReference>
<dbReference type="GO" id="GO:0012505">
    <property type="term" value="C:endomembrane system"/>
    <property type="evidence" value="ECO:0007669"/>
    <property type="project" value="UniProtKB-SubCell"/>
</dbReference>
<evidence type="ECO:0000259" key="8">
    <source>
        <dbReference type="SMART" id="SM00752"/>
    </source>
</evidence>
<comment type="caution">
    <text evidence="9">The sequence shown here is derived from an EMBL/GenBank/DDBJ whole genome shotgun (WGS) entry which is preliminary data.</text>
</comment>
<dbReference type="InterPro" id="IPR011020">
    <property type="entry name" value="HTTM-like"/>
</dbReference>
<dbReference type="PANTHER" id="PTHR12639">
    <property type="entry name" value="VITAMIN K-DEPENDENT GAMMA-CARBOXYLASE"/>
    <property type="match status" value="1"/>
</dbReference>
<feature type="transmembrane region" description="Helical" evidence="7">
    <location>
        <begin position="203"/>
        <end position="224"/>
    </location>
</feature>
<sequence length="449" mass="52555">MQKSISKYLTKNTEAAPLAVFRILFGVMMLLSIIRFWSNGWIEKLYLEPDFHFTYYGFSWVQPLGNFTYVIFGICALAALGIALGYRYKWSVLLFFLSFTYIELMDKTTYLNHYYFISCLAFLMLFLEGSAYFSLDSYRRKQAFTHIPKWNIDSIKLLLGIVYFYAGLAKLNSDWLLRAMPLKIWLPSKYDLPLLGNLMQQEWVHYSFSWFGAIYDLSIPFLLLYKPTRKLGFVLVVIFHLLTRVLFPIGMFPYIMIVSALIFFDAGFHQKIIHFLRRSFRLKTLATTVRVSKMSSKPALMAVAAFFVIQLLLPWRYLAYPGELFWTEEGYRFSWRVMLMEKAGYAQFKVVDEQTGKNFYVDNSDFLTPFQEKQMSTQPDFILEYAQYLADHFSAQGHKSLAVYVESYVALNGRLSQPFIDPNVNLLDEPRSFKPKTFILPFDDTIQGL</sequence>
<dbReference type="InterPro" id="IPR053935">
    <property type="entry name" value="VKGC_lumenal_dom"/>
</dbReference>
<comment type="subcellular location">
    <subcellularLocation>
        <location evidence="1">Endomembrane system</location>
        <topology evidence="1">Multi-pass membrane protein</topology>
    </subcellularLocation>
</comment>
<evidence type="ECO:0000313" key="9">
    <source>
        <dbReference type="EMBL" id="PHQ30348.1"/>
    </source>
</evidence>
<dbReference type="InterPro" id="IPR007782">
    <property type="entry name" value="VKG_COase"/>
</dbReference>
<dbReference type="Pfam" id="PF05090">
    <property type="entry name" value="HTTM"/>
    <property type="match status" value="1"/>
</dbReference>
<keyword evidence="2 7" id="KW-0812">Transmembrane</keyword>
<accession>A0A2G1VU87</accession>
<evidence type="ECO:0000313" key="10">
    <source>
        <dbReference type="Proteomes" id="UP000229433"/>
    </source>
</evidence>
<keyword evidence="4 7" id="KW-0472">Membrane</keyword>
<keyword evidence="5" id="KW-1015">Disulfide bond</keyword>
<reference evidence="9 10" key="1">
    <citation type="submission" date="2017-08" db="EMBL/GenBank/DDBJ databases">
        <title>The whole genome shortgun sequences of strain Leeuwenhoekiella nanhaiensis G18 from the South China Sea.</title>
        <authorList>
            <person name="Liu Q."/>
        </authorList>
    </citation>
    <scope>NUCLEOTIDE SEQUENCE [LARGE SCALE GENOMIC DNA]</scope>
    <source>
        <strain evidence="9 10">G18</strain>
    </source>
</reference>
<dbReference type="SMART" id="SM00752">
    <property type="entry name" value="HTTM"/>
    <property type="match status" value="1"/>
</dbReference>
<evidence type="ECO:0000256" key="4">
    <source>
        <dbReference type="ARBA" id="ARBA00023136"/>
    </source>
</evidence>
<feature type="transmembrane region" description="Helical" evidence="7">
    <location>
        <begin position="299"/>
        <end position="318"/>
    </location>
</feature>
<protein>
    <submittedName>
        <fullName evidence="9">HTTM domain-containing protein</fullName>
    </submittedName>
</protein>
<feature type="transmembrane region" description="Helical" evidence="7">
    <location>
        <begin position="231"/>
        <end position="247"/>
    </location>
</feature>
<keyword evidence="10" id="KW-1185">Reference proteome</keyword>
<feature type="transmembrane region" description="Helical" evidence="7">
    <location>
        <begin position="155"/>
        <end position="173"/>
    </location>
</feature>
<evidence type="ECO:0000256" key="3">
    <source>
        <dbReference type="ARBA" id="ARBA00022989"/>
    </source>
</evidence>
<evidence type="ECO:0000256" key="6">
    <source>
        <dbReference type="ARBA" id="ARBA00023239"/>
    </source>
</evidence>